<keyword evidence="1" id="KW-0378">Hydrolase</keyword>
<name>A0A3B1C1L2_9ZZZZ</name>
<dbReference type="PROSITE" id="PS51257">
    <property type="entry name" value="PROKAR_LIPOPROTEIN"/>
    <property type="match status" value="1"/>
</dbReference>
<proteinExistence type="predicted"/>
<dbReference type="EMBL" id="UOGD01000172">
    <property type="protein sequence ID" value="VAX20621.1"/>
    <property type="molecule type" value="Genomic_DNA"/>
</dbReference>
<accession>A0A3B1C1L2</accession>
<reference evidence="1" key="1">
    <citation type="submission" date="2018-06" db="EMBL/GenBank/DDBJ databases">
        <authorList>
            <person name="Zhirakovskaya E."/>
        </authorList>
    </citation>
    <scope>NUCLEOTIDE SEQUENCE</scope>
</reference>
<gene>
    <name evidence="1" type="ORF">MNBD_IGNAVI01-3242</name>
</gene>
<sequence length="83" mass="9665">MEKLKTLIILSVFLNLLLSGCQDNESILGIDNQNSIINPKYFYSGQWEFKGLDTLDNYEFELNVEFNQDKNNEFPKILVNKDS</sequence>
<dbReference type="EC" id="3.1.21.3" evidence="1"/>
<dbReference type="AlphaFoldDB" id="A0A3B1C1L2"/>
<dbReference type="GO" id="GO:0009035">
    <property type="term" value="F:type I site-specific deoxyribonuclease activity"/>
    <property type="evidence" value="ECO:0007669"/>
    <property type="project" value="UniProtKB-EC"/>
</dbReference>
<organism evidence="1">
    <name type="scientific">hydrothermal vent metagenome</name>
    <dbReference type="NCBI Taxonomy" id="652676"/>
    <lineage>
        <taxon>unclassified sequences</taxon>
        <taxon>metagenomes</taxon>
        <taxon>ecological metagenomes</taxon>
    </lineage>
</organism>
<protein>
    <submittedName>
        <fullName evidence="1">Type I restriction-modification system, restriction subunit R</fullName>
        <ecNumber evidence="1">3.1.21.3</ecNumber>
    </submittedName>
</protein>
<feature type="non-terminal residue" evidence="1">
    <location>
        <position position="83"/>
    </location>
</feature>
<evidence type="ECO:0000313" key="1">
    <source>
        <dbReference type="EMBL" id="VAX20621.1"/>
    </source>
</evidence>